<name>A0A2M6YQL1_9BACT</name>
<protein>
    <submittedName>
        <fullName evidence="1">Uncharacterized protein</fullName>
    </submittedName>
</protein>
<gene>
    <name evidence="1" type="ORF">COT04_00310</name>
</gene>
<evidence type="ECO:0000313" key="2">
    <source>
        <dbReference type="Proteomes" id="UP000229559"/>
    </source>
</evidence>
<sequence>MLSETSAKSEITSFVGNNKVKRVKVAVFSLKLKRLLEMTILRTNGEILVLNFLKVKGFEMKTKRNYDYEGRSVIDFNCFKKNN</sequence>
<dbReference type="Proteomes" id="UP000229559">
    <property type="component" value="Unassembled WGS sequence"/>
</dbReference>
<dbReference type="AlphaFoldDB" id="A0A2M6YQL1"/>
<dbReference type="EMBL" id="PEXA01000010">
    <property type="protein sequence ID" value="PIU33381.1"/>
    <property type="molecule type" value="Genomic_DNA"/>
</dbReference>
<organism evidence="1 2">
    <name type="scientific">Candidatus Shapirobacteria bacterium CG07_land_8_20_14_0_80_39_12</name>
    <dbReference type="NCBI Taxonomy" id="1974480"/>
    <lineage>
        <taxon>Bacteria</taxon>
        <taxon>Candidatus Shapironibacteriota</taxon>
    </lineage>
</organism>
<evidence type="ECO:0000313" key="1">
    <source>
        <dbReference type="EMBL" id="PIU33381.1"/>
    </source>
</evidence>
<reference evidence="2" key="1">
    <citation type="submission" date="2017-09" db="EMBL/GenBank/DDBJ databases">
        <title>Depth-based differentiation of microbial function through sediment-hosted aquifers and enrichment of novel symbionts in the deep terrestrial subsurface.</title>
        <authorList>
            <person name="Probst A.J."/>
            <person name="Ladd B."/>
            <person name="Jarett J.K."/>
            <person name="Geller-Mcgrath D.E."/>
            <person name="Sieber C.M.K."/>
            <person name="Emerson J.B."/>
            <person name="Anantharaman K."/>
            <person name="Thomas B.C."/>
            <person name="Malmstrom R."/>
            <person name="Stieglmeier M."/>
            <person name="Klingl A."/>
            <person name="Woyke T."/>
            <person name="Ryan C.M."/>
            <person name="Banfield J.F."/>
        </authorList>
    </citation>
    <scope>NUCLEOTIDE SEQUENCE [LARGE SCALE GENOMIC DNA]</scope>
</reference>
<comment type="caution">
    <text evidence="1">The sequence shown here is derived from an EMBL/GenBank/DDBJ whole genome shotgun (WGS) entry which is preliminary data.</text>
</comment>
<accession>A0A2M6YQL1</accession>
<proteinExistence type="predicted"/>